<feature type="compositionally biased region" description="Polar residues" evidence="1">
    <location>
        <begin position="54"/>
        <end position="63"/>
    </location>
</feature>
<name>A0A3N4ITE5_ASCIM</name>
<protein>
    <submittedName>
        <fullName evidence="2">Uncharacterized protein</fullName>
    </submittedName>
</protein>
<feature type="compositionally biased region" description="Pro residues" evidence="1">
    <location>
        <begin position="32"/>
        <end position="46"/>
    </location>
</feature>
<gene>
    <name evidence="2" type="ORF">BJ508DRAFT_233090</name>
</gene>
<feature type="compositionally biased region" description="Polar residues" evidence="1">
    <location>
        <begin position="1"/>
        <end position="11"/>
    </location>
</feature>
<reference evidence="2 3" key="1">
    <citation type="journal article" date="2018" name="Nat. Ecol. Evol.">
        <title>Pezizomycetes genomes reveal the molecular basis of ectomycorrhizal truffle lifestyle.</title>
        <authorList>
            <person name="Murat C."/>
            <person name="Payen T."/>
            <person name="Noel B."/>
            <person name="Kuo A."/>
            <person name="Morin E."/>
            <person name="Chen J."/>
            <person name="Kohler A."/>
            <person name="Krizsan K."/>
            <person name="Balestrini R."/>
            <person name="Da Silva C."/>
            <person name="Montanini B."/>
            <person name="Hainaut M."/>
            <person name="Levati E."/>
            <person name="Barry K.W."/>
            <person name="Belfiori B."/>
            <person name="Cichocki N."/>
            <person name="Clum A."/>
            <person name="Dockter R.B."/>
            <person name="Fauchery L."/>
            <person name="Guy J."/>
            <person name="Iotti M."/>
            <person name="Le Tacon F."/>
            <person name="Lindquist E.A."/>
            <person name="Lipzen A."/>
            <person name="Malagnac F."/>
            <person name="Mello A."/>
            <person name="Molinier V."/>
            <person name="Miyauchi S."/>
            <person name="Poulain J."/>
            <person name="Riccioni C."/>
            <person name="Rubini A."/>
            <person name="Sitrit Y."/>
            <person name="Splivallo R."/>
            <person name="Traeger S."/>
            <person name="Wang M."/>
            <person name="Zifcakova L."/>
            <person name="Wipf D."/>
            <person name="Zambonelli A."/>
            <person name="Paolocci F."/>
            <person name="Nowrousian M."/>
            <person name="Ottonello S."/>
            <person name="Baldrian P."/>
            <person name="Spatafora J.W."/>
            <person name="Henrissat B."/>
            <person name="Nagy L.G."/>
            <person name="Aury J.M."/>
            <person name="Wincker P."/>
            <person name="Grigoriev I.V."/>
            <person name="Bonfante P."/>
            <person name="Martin F.M."/>
        </authorList>
    </citation>
    <scope>NUCLEOTIDE SEQUENCE [LARGE SCALE GENOMIC DNA]</scope>
    <source>
        <strain evidence="2 3">RN42</strain>
    </source>
</reference>
<keyword evidence="3" id="KW-1185">Reference proteome</keyword>
<feature type="region of interest" description="Disordered" evidence="1">
    <location>
        <begin position="1"/>
        <end position="163"/>
    </location>
</feature>
<feature type="compositionally biased region" description="Polar residues" evidence="1">
    <location>
        <begin position="95"/>
        <end position="117"/>
    </location>
</feature>
<dbReference type="EMBL" id="ML119646">
    <property type="protein sequence ID" value="RPA87531.1"/>
    <property type="molecule type" value="Genomic_DNA"/>
</dbReference>
<dbReference type="STRING" id="1160509.A0A3N4ITE5"/>
<evidence type="ECO:0000313" key="2">
    <source>
        <dbReference type="EMBL" id="RPA87531.1"/>
    </source>
</evidence>
<feature type="region of interest" description="Disordered" evidence="1">
    <location>
        <begin position="214"/>
        <end position="233"/>
    </location>
</feature>
<dbReference type="Proteomes" id="UP000275078">
    <property type="component" value="Unassembled WGS sequence"/>
</dbReference>
<feature type="compositionally biased region" description="Low complexity" evidence="1">
    <location>
        <begin position="118"/>
        <end position="127"/>
    </location>
</feature>
<accession>A0A3N4ITE5</accession>
<evidence type="ECO:0000256" key="1">
    <source>
        <dbReference type="SAM" id="MobiDB-lite"/>
    </source>
</evidence>
<evidence type="ECO:0000313" key="3">
    <source>
        <dbReference type="Proteomes" id="UP000275078"/>
    </source>
</evidence>
<sequence>MSSFEHSSYASSIPPIGTSRIRPPSKIGVGLPLPPQSSNPPPPTPTPSNDTLNDMSSSQSNARSMMPPPPKPVAADRRTLVQRAADGKTPAPGTRGTSATPGLTRQRSISSLSNRTAGGTYSSTTSGIGRASSIKRPGSAAGNRPGSAAGSRPASAQSMRSPVDEVYIDGYEEPVIPRKKRQAYDTKGHLEDAENEIAQLRRLLRERYLESTKKDETLQQLKKESDEARYRGM</sequence>
<feature type="non-terminal residue" evidence="2">
    <location>
        <position position="233"/>
    </location>
</feature>
<organism evidence="2 3">
    <name type="scientific">Ascobolus immersus RN42</name>
    <dbReference type="NCBI Taxonomy" id="1160509"/>
    <lineage>
        <taxon>Eukaryota</taxon>
        <taxon>Fungi</taxon>
        <taxon>Dikarya</taxon>
        <taxon>Ascomycota</taxon>
        <taxon>Pezizomycotina</taxon>
        <taxon>Pezizomycetes</taxon>
        <taxon>Pezizales</taxon>
        <taxon>Ascobolaceae</taxon>
        <taxon>Ascobolus</taxon>
    </lineage>
</organism>
<proteinExistence type="predicted"/>
<dbReference type="AlphaFoldDB" id="A0A3N4ITE5"/>
<feature type="compositionally biased region" description="Low complexity" evidence="1">
    <location>
        <begin position="144"/>
        <end position="158"/>
    </location>
</feature>